<accession>A0A9X2HVT3</accession>
<evidence type="ECO:0000259" key="10">
    <source>
        <dbReference type="Pfam" id="PF06144"/>
    </source>
</evidence>
<comment type="caution">
    <text evidence="12">The sequence shown here is derived from an EMBL/GenBank/DDBJ whole genome shotgun (WGS) entry which is preliminary data.</text>
</comment>
<name>A0A9X2HVT3_9GAMM</name>
<evidence type="ECO:0000256" key="7">
    <source>
        <dbReference type="ARBA" id="ARBA00034754"/>
    </source>
</evidence>
<comment type="catalytic activity">
    <reaction evidence="8">
        <text>DNA(n) + a 2'-deoxyribonucleoside 5'-triphosphate = DNA(n+1) + diphosphate</text>
        <dbReference type="Rhea" id="RHEA:22508"/>
        <dbReference type="Rhea" id="RHEA-COMP:17339"/>
        <dbReference type="Rhea" id="RHEA-COMP:17340"/>
        <dbReference type="ChEBI" id="CHEBI:33019"/>
        <dbReference type="ChEBI" id="CHEBI:61560"/>
        <dbReference type="ChEBI" id="CHEBI:173112"/>
        <dbReference type="EC" id="2.7.7.7"/>
    </reaction>
</comment>
<dbReference type="NCBIfam" id="TIGR01128">
    <property type="entry name" value="holA"/>
    <property type="match status" value="1"/>
</dbReference>
<proteinExistence type="inferred from homology"/>
<dbReference type="InterPro" id="IPR010372">
    <property type="entry name" value="DNA_pol3_delta_N"/>
</dbReference>
<keyword evidence="6" id="KW-0239">DNA-directed DNA polymerase</keyword>
<dbReference type="Proteomes" id="UP001139319">
    <property type="component" value="Unassembled WGS sequence"/>
</dbReference>
<evidence type="ECO:0000256" key="4">
    <source>
        <dbReference type="ARBA" id="ARBA00022695"/>
    </source>
</evidence>
<evidence type="ECO:0000256" key="6">
    <source>
        <dbReference type="ARBA" id="ARBA00022932"/>
    </source>
</evidence>
<dbReference type="Pfam" id="PF21694">
    <property type="entry name" value="DNA_pol3_delta_C"/>
    <property type="match status" value="1"/>
</dbReference>
<evidence type="ECO:0000256" key="1">
    <source>
        <dbReference type="ARBA" id="ARBA00012417"/>
    </source>
</evidence>
<keyword evidence="13" id="KW-1185">Reference proteome</keyword>
<evidence type="ECO:0000313" key="13">
    <source>
        <dbReference type="Proteomes" id="UP001139319"/>
    </source>
</evidence>
<dbReference type="GO" id="GO:0003887">
    <property type="term" value="F:DNA-directed DNA polymerase activity"/>
    <property type="evidence" value="ECO:0007669"/>
    <property type="project" value="UniProtKB-UniRule"/>
</dbReference>
<dbReference type="InterPro" id="IPR048466">
    <property type="entry name" value="DNA_pol3_delta-like_C"/>
</dbReference>
<dbReference type="PANTHER" id="PTHR34388:SF1">
    <property type="entry name" value="DNA POLYMERASE III SUBUNIT DELTA"/>
    <property type="match status" value="1"/>
</dbReference>
<protein>
    <recommendedName>
        <fullName evidence="2 9">DNA polymerase III subunit delta</fullName>
        <ecNumber evidence="1 9">2.7.7.7</ecNumber>
    </recommendedName>
</protein>
<dbReference type="GO" id="GO:0003677">
    <property type="term" value="F:DNA binding"/>
    <property type="evidence" value="ECO:0007669"/>
    <property type="project" value="InterPro"/>
</dbReference>
<evidence type="ECO:0000313" key="12">
    <source>
        <dbReference type="EMBL" id="MCP8897924.1"/>
    </source>
</evidence>
<dbReference type="SUPFAM" id="SSF48019">
    <property type="entry name" value="post-AAA+ oligomerization domain-like"/>
    <property type="match status" value="1"/>
</dbReference>
<dbReference type="GO" id="GO:0006261">
    <property type="term" value="P:DNA-templated DNA replication"/>
    <property type="evidence" value="ECO:0007669"/>
    <property type="project" value="TreeGrafter"/>
</dbReference>
<gene>
    <name evidence="12" type="primary">holA</name>
    <name evidence="12" type="ORF">M6D89_01275</name>
</gene>
<reference evidence="12" key="1">
    <citation type="submission" date="2022-05" db="EMBL/GenBank/DDBJ databases">
        <authorList>
            <person name="Sun H.-N."/>
        </authorList>
    </citation>
    <scope>NUCLEOTIDE SEQUENCE</scope>
    <source>
        <strain evidence="12">HB14</strain>
    </source>
</reference>
<evidence type="ECO:0000256" key="2">
    <source>
        <dbReference type="ARBA" id="ARBA00017703"/>
    </source>
</evidence>
<evidence type="ECO:0000256" key="9">
    <source>
        <dbReference type="NCBIfam" id="TIGR01128"/>
    </source>
</evidence>
<feature type="domain" description="DNA polymerase III delta N-terminal" evidence="10">
    <location>
        <begin position="21"/>
        <end position="134"/>
    </location>
</feature>
<evidence type="ECO:0000256" key="5">
    <source>
        <dbReference type="ARBA" id="ARBA00022705"/>
    </source>
</evidence>
<dbReference type="AlphaFoldDB" id="A0A9X2HVT3"/>
<dbReference type="InterPro" id="IPR027417">
    <property type="entry name" value="P-loop_NTPase"/>
</dbReference>
<evidence type="ECO:0000259" key="11">
    <source>
        <dbReference type="Pfam" id="PF21694"/>
    </source>
</evidence>
<dbReference type="Pfam" id="PF06144">
    <property type="entry name" value="DNA_pol3_delta"/>
    <property type="match status" value="1"/>
</dbReference>
<feature type="domain" description="DNA polymerase III delta subunit-like C-terminal" evidence="11">
    <location>
        <begin position="213"/>
        <end position="316"/>
    </location>
</feature>
<dbReference type="PANTHER" id="PTHR34388">
    <property type="entry name" value="DNA POLYMERASE III SUBUNIT DELTA"/>
    <property type="match status" value="1"/>
</dbReference>
<organism evidence="12 13">
    <name type="scientific">Gilvimarinus xylanilyticus</name>
    <dbReference type="NCBI Taxonomy" id="2944139"/>
    <lineage>
        <taxon>Bacteria</taxon>
        <taxon>Pseudomonadati</taxon>
        <taxon>Pseudomonadota</taxon>
        <taxon>Gammaproteobacteria</taxon>
        <taxon>Cellvibrionales</taxon>
        <taxon>Cellvibrionaceae</taxon>
        <taxon>Gilvimarinus</taxon>
    </lineage>
</organism>
<comment type="similarity">
    <text evidence="7">Belongs to the DNA polymerase HolA subunit family.</text>
</comment>
<dbReference type="InterPro" id="IPR008921">
    <property type="entry name" value="DNA_pol3_clamp-load_cplx_C"/>
</dbReference>
<keyword evidence="5" id="KW-0235">DNA replication</keyword>
<dbReference type="Gene3D" id="3.40.50.300">
    <property type="entry name" value="P-loop containing nucleotide triphosphate hydrolases"/>
    <property type="match status" value="1"/>
</dbReference>
<dbReference type="Gene3D" id="1.10.8.60">
    <property type="match status" value="1"/>
</dbReference>
<evidence type="ECO:0000256" key="3">
    <source>
        <dbReference type="ARBA" id="ARBA00022679"/>
    </source>
</evidence>
<dbReference type="CDD" id="cd18138">
    <property type="entry name" value="HLD_clamp_pol_III_delta"/>
    <property type="match status" value="1"/>
</dbReference>
<sequence>MAKVRPDQLARAASQSLAPIYLISGDEPLLVQEACDSLRHIAREQGFSERELHHVDPSFDWGQLHTAATSLSLFASKKLIELRLPTGKPGDKGARALGEYAQTPSDDNLLLIVSGKLDSSTTRSKWYKALDNAGVHVPIWPIDPPQLPRWIEQRMQKAGLSADSGAIDLLASRIEGNLLAAVQEIEKLKLLAPEGRVDAELMASVVADSARYDVFGLADRALAGDARGAVKSLQGLKTEGTEAPAILWALTRDIRQLLQVTSLIEQGKHPDWAMKQAKVWGKRQGLFGGALRRLKRPHLELLLRQANGVDRAIKGMRNADPWDDMLDLVLTLSGTASLQPANIRLGLKL</sequence>
<dbReference type="SUPFAM" id="SSF52540">
    <property type="entry name" value="P-loop containing nucleoside triphosphate hydrolases"/>
    <property type="match status" value="1"/>
</dbReference>
<keyword evidence="3 12" id="KW-0808">Transferase</keyword>
<keyword evidence="4 12" id="KW-0548">Nucleotidyltransferase</keyword>
<dbReference type="GO" id="GO:0009360">
    <property type="term" value="C:DNA polymerase III complex"/>
    <property type="evidence" value="ECO:0007669"/>
    <property type="project" value="UniProtKB-UniRule"/>
</dbReference>
<dbReference type="EMBL" id="JAMFTH010000001">
    <property type="protein sequence ID" value="MCP8897924.1"/>
    <property type="molecule type" value="Genomic_DNA"/>
</dbReference>
<dbReference type="InterPro" id="IPR005790">
    <property type="entry name" value="DNA_polIII_delta"/>
</dbReference>
<reference evidence="12" key="2">
    <citation type="submission" date="2023-01" db="EMBL/GenBank/DDBJ databases">
        <title>Gilvimarinus xylanilyticus HB14 isolated from Caulerpa lentillifera aquaculture base in Hainan, China.</title>
        <authorList>
            <person name="Zhang Y.-J."/>
        </authorList>
    </citation>
    <scope>NUCLEOTIDE SEQUENCE</scope>
    <source>
        <strain evidence="12">HB14</strain>
    </source>
</reference>
<evidence type="ECO:0000256" key="8">
    <source>
        <dbReference type="ARBA" id="ARBA00049244"/>
    </source>
</evidence>
<dbReference type="Gene3D" id="1.20.272.10">
    <property type="match status" value="1"/>
</dbReference>
<dbReference type="EC" id="2.7.7.7" evidence="1 9"/>
<dbReference type="RefSeq" id="WP_253966221.1">
    <property type="nucleotide sequence ID" value="NZ_JAMFTH010000001.1"/>
</dbReference>